<dbReference type="PANTHER" id="PTHR43713:SF3">
    <property type="entry name" value="GLUTAMATE-1-SEMIALDEHYDE 2,1-AMINOMUTASE 1, CHLOROPLASTIC-RELATED"/>
    <property type="match status" value="1"/>
</dbReference>
<comment type="caution">
    <text evidence="4">The sequence shown here is derived from an EMBL/GenBank/DDBJ whole genome shotgun (WGS) entry which is preliminary data.</text>
</comment>
<dbReference type="GeneID" id="300575360"/>
<dbReference type="PANTHER" id="PTHR43713">
    <property type="entry name" value="GLUTAMATE-1-SEMIALDEHYDE 2,1-AMINOMUTASE"/>
    <property type="match status" value="1"/>
</dbReference>
<dbReference type="InterPro" id="IPR015422">
    <property type="entry name" value="PyrdxlP-dep_Trfase_small"/>
</dbReference>
<dbReference type="SUPFAM" id="SSF53383">
    <property type="entry name" value="PLP-dependent transferases"/>
    <property type="match status" value="1"/>
</dbReference>
<keyword evidence="5" id="KW-1185">Reference proteome</keyword>
<evidence type="ECO:0008006" key="6">
    <source>
        <dbReference type="Google" id="ProtNLM"/>
    </source>
</evidence>
<dbReference type="InterPro" id="IPR015424">
    <property type="entry name" value="PyrdxlP-dep_Trfase"/>
</dbReference>
<evidence type="ECO:0000313" key="5">
    <source>
        <dbReference type="Proteomes" id="UP001642720"/>
    </source>
</evidence>
<organism evidence="4 5">
    <name type="scientific">Trichoderma ghanense</name>
    <dbReference type="NCBI Taxonomy" id="65468"/>
    <lineage>
        <taxon>Eukaryota</taxon>
        <taxon>Fungi</taxon>
        <taxon>Dikarya</taxon>
        <taxon>Ascomycota</taxon>
        <taxon>Pezizomycotina</taxon>
        <taxon>Sordariomycetes</taxon>
        <taxon>Hypocreomycetidae</taxon>
        <taxon>Hypocreales</taxon>
        <taxon>Hypocreaceae</taxon>
        <taxon>Trichoderma</taxon>
    </lineage>
</organism>
<protein>
    <recommendedName>
        <fullName evidence="6">Glutamate-1-semialdehyde 2,1-aminomutase</fullName>
    </recommendedName>
</protein>
<reference evidence="4 5" key="1">
    <citation type="submission" date="2018-01" db="EMBL/GenBank/DDBJ databases">
        <title>Genome characterization of the sugarcane-associated fungus Trichoderma ghanense CCMA-1212 and their application in lignocelulose bioconversion.</title>
        <authorList>
            <person name="Steindorff A.S."/>
            <person name="Mendes T.D."/>
            <person name="Vilela E.S.D."/>
            <person name="Rodrigues D.S."/>
            <person name="Formighieri E.F."/>
            <person name="Melo I.S."/>
            <person name="Favaro L.C.L."/>
        </authorList>
    </citation>
    <scope>NUCLEOTIDE SEQUENCE [LARGE SCALE GENOMIC DNA]</scope>
    <source>
        <strain evidence="4 5">CCMA-1212</strain>
    </source>
</reference>
<comment type="similarity">
    <text evidence="3">Belongs to the class-III pyridoxal-phosphate-dependent aminotransferase family.</text>
</comment>
<proteinExistence type="inferred from homology"/>
<dbReference type="EMBL" id="PPTA01000004">
    <property type="protein sequence ID" value="TFB04076.1"/>
    <property type="molecule type" value="Genomic_DNA"/>
</dbReference>
<dbReference type="Gene3D" id="3.90.1150.10">
    <property type="entry name" value="Aspartate Aminotransferase, domain 1"/>
    <property type="match status" value="1"/>
</dbReference>
<dbReference type="Gene3D" id="3.40.640.10">
    <property type="entry name" value="Type I PLP-dependent aspartate aminotransferase-like (Major domain)"/>
    <property type="match status" value="1"/>
</dbReference>
<dbReference type="RefSeq" id="XP_073560277.1">
    <property type="nucleotide sequence ID" value="XM_073700910.1"/>
</dbReference>
<sequence>MAQDLSRKISAAHDEAKALYVARNPKSQAIHEEATRSLPGGNTRTVLYTDPFPICMKSAKGYQVTSEDDKTYTDFTGEFTAALYGHSNPVILDAINNVLQNVGMNVGATTSQEQLFAKELCQRFGLERVRFTNSGTEANLHALAAARLFTGKRKVVVFNRGYHGGVLGFKGGKPAPNNVDPNDWIVVKYNDLDAATRAIEGEGVAAVLVEGMQGNGGCIVSTEAFVAGIQNAAAKAGVVFVLDEVMTSRISRSGFAGLRGLQPDLKTFGKYLGGGLAFGALGGRADIMAAFDPRLSTSISHSGTFNNNTLVTHAGYAGLKHVYTPEAADNFTETGSRFLLRLQEAVKGTRITFTGLGSVMCSHFVEGDVEVKDVASADDIRENELLKDLFWFEMLEQGFWVTRRGFIALVLETPQSELDRFVDAVQTFVAKYRDVLAL</sequence>
<evidence type="ECO:0000313" key="4">
    <source>
        <dbReference type="EMBL" id="TFB04076.1"/>
    </source>
</evidence>
<accession>A0ABY2H8S6</accession>
<dbReference type="InterPro" id="IPR015421">
    <property type="entry name" value="PyrdxlP-dep_Trfase_major"/>
</dbReference>
<evidence type="ECO:0000256" key="2">
    <source>
        <dbReference type="ARBA" id="ARBA00022898"/>
    </source>
</evidence>
<dbReference type="Proteomes" id="UP001642720">
    <property type="component" value="Unassembled WGS sequence"/>
</dbReference>
<evidence type="ECO:0000256" key="1">
    <source>
        <dbReference type="ARBA" id="ARBA00001933"/>
    </source>
</evidence>
<gene>
    <name evidence="4" type="ORF">CCMA1212_003569</name>
</gene>
<dbReference type="InterPro" id="IPR005814">
    <property type="entry name" value="Aminotrans_3"/>
</dbReference>
<keyword evidence="2 3" id="KW-0663">Pyridoxal phosphate</keyword>
<name>A0ABY2H8S6_9HYPO</name>
<evidence type="ECO:0000256" key="3">
    <source>
        <dbReference type="RuleBase" id="RU003560"/>
    </source>
</evidence>
<dbReference type="Pfam" id="PF00202">
    <property type="entry name" value="Aminotran_3"/>
    <property type="match status" value="1"/>
</dbReference>
<comment type="cofactor">
    <cofactor evidence="1">
        <name>pyridoxal 5'-phosphate</name>
        <dbReference type="ChEBI" id="CHEBI:597326"/>
    </cofactor>
</comment>